<proteinExistence type="predicted"/>
<keyword evidence="2" id="KW-1185">Reference proteome</keyword>
<sequence length="318" mass="35196">MDEQKATFPQACLETNSSLMSRPPLHALQGFVAAARLGNLSRAAASMNLTVSALSHQMRQLEERLGQPLLIRQPRGVTLTLEGQRLLDQVGPHLDAIHEAFQPYAARAEHVLTISAVPSMASAWLVPRLGQFVAEHPQIEINLQSSERLIDFERQRQFDAALRLGSGQWPGLVVEPLFDEWLVPMASPALIERMGGVDRVPLTQWPLLGDPDGAWGAWFALSGQRPPSRFVAVLDDSEAHHRAALDGVGVALGRVTRARLLLDSGQLVALSSQRLKTAWPHWLVYPQRSASHRGFLAFRDWLHAQAAEHVRHMADAHL</sequence>
<evidence type="ECO:0000313" key="2">
    <source>
        <dbReference type="Proteomes" id="UP001172386"/>
    </source>
</evidence>
<dbReference type="EMBL" id="JAPDRQ010000327">
    <property type="protein sequence ID" value="KAJ9650591.1"/>
    <property type="molecule type" value="Genomic_DNA"/>
</dbReference>
<protein>
    <submittedName>
        <fullName evidence="1">Uncharacterized protein</fullName>
    </submittedName>
</protein>
<name>A0ACC2ZSM8_9EURO</name>
<gene>
    <name evidence="1" type="ORF">H2198_010098</name>
</gene>
<dbReference type="Proteomes" id="UP001172386">
    <property type="component" value="Unassembled WGS sequence"/>
</dbReference>
<reference evidence="1" key="1">
    <citation type="submission" date="2022-10" db="EMBL/GenBank/DDBJ databases">
        <title>Culturing micro-colonial fungi from biological soil crusts in the Mojave desert and describing Neophaeococcomyces mojavensis, and introducing the new genera and species Taxawa tesnikishii.</title>
        <authorList>
            <person name="Kurbessoian T."/>
            <person name="Stajich J.E."/>
        </authorList>
    </citation>
    <scope>NUCLEOTIDE SEQUENCE</scope>
    <source>
        <strain evidence="1">JES_112</strain>
    </source>
</reference>
<evidence type="ECO:0000313" key="1">
    <source>
        <dbReference type="EMBL" id="KAJ9650591.1"/>
    </source>
</evidence>
<organism evidence="1 2">
    <name type="scientific">Neophaeococcomyces mojaviensis</name>
    <dbReference type="NCBI Taxonomy" id="3383035"/>
    <lineage>
        <taxon>Eukaryota</taxon>
        <taxon>Fungi</taxon>
        <taxon>Dikarya</taxon>
        <taxon>Ascomycota</taxon>
        <taxon>Pezizomycotina</taxon>
        <taxon>Eurotiomycetes</taxon>
        <taxon>Chaetothyriomycetidae</taxon>
        <taxon>Chaetothyriales</taxon>
        <taxon>Chaetothyriales incertae sedis</taxon>
        <taxon>Neophaeococcomyces</taxon>
    </lineage>
</organism>
<accession>A0ACC2ZSM8</accession>
<comment type="caution">
    <text evidence="1">The sequence shown here is derived from an EMBL/GenBank/DDBJ whole genome shotgun (WGS) entry which is preliminary data.</text>
</comment>